<feature type="transmembrane region" description="Helical" evidence="1">
    <location>
        <begin position="16"/>
        <end position="33"/>
    </location>
</feature>
<keyword evidence="1" id="KW-1133">Transmembrane helix</keyword>
<dbReference type="Proteomes" id="UP001597116">
    <property type="component" value="Unassembled WGS sequence"/>
</dbReference>
<evidence type="ECO:0000313" key="2">
    <source>
        <dbReference type="EMBL" id="MFD1141861.1"/>
    </source>
</evidence>
<evidence type="ECO:0000256" key="1">
    <source>
        <dbReference type="SAM" id="Phobius"/>
    </source>
</evidence>
<reference evidence="3" key="1">
    <citation type="journal article" date="2019" name="Int. J. Syst. Evol. Microbiol.">
        <title>The Global Catalogue of Microorganisms (GCM) 10K type strain sequencing project: providing services to taxonomists for standard genome sequencing and annotation.</title>
        <authorList>
            <consortium name="The Broad Institute Genomics Platform"/>
            <consortium name="The Broad Institute Genome Sequencing Center for Infectious Disease"/>
            <person name="Wu L."/>
            <person name="Ma J."/>
        </authorList>
    </citation>
    <scope>NUCLEOTIDE SEQUENCE [LARGE SCALE GENOMIC DNA]</scope>
    <source>
        <strain evidence="3">CCUG 55608</strain>
    </source>
</reference>
<name>A0ABW3QA63_9BACT</name>
<gene>
    <name evidence="2" type="ORF">ACFQ4C_12110</name>
</gene>
<keyword evidence="3" id="KW-1185">Reference proteome</keyword>
<protein>
    <submittedName>
        <fullName evidence="2">Uncharacterized protein</fullName>
    </submittedName>
</protein>
<comment type="caution">
    <text evidence="2">The sequence shown here is derived from an EMBL/GenBank/DDBJ whole genome shotgun (WGS) entry which is preliminary data.</text>
</comment>
<evidence type="ECO:0000313" key="3">
    <source>
        <dbReference type="Proteomes" id="UP001597116"/>
    </source>
</evidence>
<keyword evidence="1" id="KW-0472">Membrane</keyword>
<dbReference type="RefSeq" id="WP_265992359.1">
    <property type="nucleotide sequence ID" value="NZ_CP110973.1"/>
</dbReference>
<keyword evidence="1" id="KW-0812">Transmembrane</keyword>
<proteinExistence type="predicted"/>
<accession>A0ABW3QA63</accession>
<dbReference type="EMBL" id="JBHTLP010000008">
    <property type="protein sequence ID" value="MFD1141861.1"/>
    <property type="molecule type" value="Genomic_DNA"/>
</dbReference>
<sequence>MSRSNSTVLFLTVKEWISLFAGAILAVLGTYFYDQWKAPQEQVERDKFAAKIDSTNIHLQNNNQQVGTSNQQLSRIIVELQSHSTLISDQTKAITTGISDLEMAYRSPTIDTTNIAKIINNILDEVRNITSTSNAISEKANTSKSIAEIYENQLKLPNNLERLVLPRGSKIIQSKPIDGQYYVGVQGEFRSGQSTGVYGVFDGRTKNMLSGDTAIIHTGSGGILKVTLERIDETSYIFGVNHLKK</sequence>
<organism evidence="2 3">
    <name type="scientific">Larkinella insperata</name>
    <dbReference type="NCBI Taxonomy" id="332158"/>
    <lineage>
        <taxon>Bacteria</taxon>
        <taxon>Pseudomonadati</taxon>
        <taxon>Bacteroidota</taxon>
        <taxon>Cytophagia</taxon>
        <taxon>Cytophagales</taxon>
        <taxon>Spirosomataceae</taxon>
        <taxon>Larkinella</taxon>
    </lineage>
</organism>